<dbReference type="EMBL" id="CM037625">
    <property type="protein sequence ID" value="KAH7997994.1"/>
    <property type="molecule type" value="Genomic_DNA"/>
</dbReference>
<organism evidence="1 2">
    <name type="scientific">Sphaerodactylus townsendi</name>
    <dbReference type="NCBI Taxonomy" id="933632"/>
    <lineage>
        <taxon>Eukaryota</taxon>
        <taxon>Metazoa</taxon>
        <taxon>Chordata</taxon>
        <taxon>Craniata</taxon>
        <taxon>Vertebrata</taxon>
        <taxon>Euteleostomi</taxon>
        <taxon>Lepidosauria</taxon>
        <taxon>Squamata</taxon>
        <taxon>Bifurcata</taxon>
        <taxon>Gekkota</taxon>
        <taxon>Sphaerodactylidae</taxon>
        <taxon>Sphaerodactylus</taxon>
    </lineage>
</organism>
<name>A0ACB8EYL8_9SAUR</name>
<keyword evidence="2" id="KW-1185">Reference proteome</keyword>
<reference evidence="1" key="1">
    <citation type="submission" date="2021-08" db="EMBL/GenBank/DDBJ databases">
        <title>The first chromosome-level gecko genome reveals the dynamic sex chromosomes of Neotropical dwarf geckos (Sphaerodactylidae: Sphaerodactylus).</title>
        <authorList>
            <person name="Pinto B.J."/>
            <person name="Keating S.E."/>
            <person name="Gamble T."/>
        </authorList>
    </citation>
    <scope>NUCLEOTIDE SEQUENCE</scope>
    <source>
        <strain evidence="1">TG3544</strain>
    </source>
</reference>
<accession>A0ACB8EYL8</accession>
<comment type="caution">
    <text evidence="1">The sequence shown here is derived from an EMBL/GenBank/DDBJ whole genome shotgun (WGS) entry which is preliminary data.</text>
</comment>
<gene>
    <name evidence="1" type="ORF">K3G42_011261</name>
</gene>
<sequence>MQPLVWRAERWFEMFLNPQGHLGTAGSTGESGEGCLLSQVGFLLPSWIYLLLFSPDKGKVHVGHSRLIHQSGTVMAPMSMGLGGGGELHSCHEGCPVEYYKALNSNWTISREGEIQLFFAFPG</sequence>
<dbReference type="Proteomes" id="UP000827872">
    <property type="component" value="Linkage Group LG12"/>
</dbReference>
<evidence type="ECO:0000313" key="2">
    <source>
        <dbReference type="Proteomes" id="UP000827872"/>
    </source>
</evidence>
<evidence type="ECO:0000313" key="1">
    <source>
        <dbReference type="EMBL" id="KAH7997994.1"/>
    </source>
</evidence>
<protein>
    <submittedName>
        <fullName evidence="1">Uncharacterized protein</fullName>
    </submittedName>
</protein>
<proteinExistence type="predicted"/>